<reference evidence="1" key="2">
    <citation type="submission" date="2021-02" db="EMBL/GenBank/DDBJ databases">
        <authorList>
            <person name="Kimball J.A."/>
            <person name="Haas M.W."/>
            <person name="Macchietto M."/>
            <person name="Kono T."/>
            <person name="Duquette J."/>
            <person name="Shao M."/>
        </authorList>
    </citation>
    <scope>NUCLEOTIDE SEQUENCE</scope>
    <source>
        <tissue evidence="1">Fresh leaf tissue</tissue>
    </source>
</reference>
<organism evidence="1 2">
    <name type="scientific">Zizania palustris</name>
    <name type="common">Northern wild rice</name>
    <dbReference type="NCBI Taxonomy" id="103762"/>
    <lineage>
        <taxon>Eukaryota</taxon>
        <taxon>Viridiplantae</taxon>
        <taxon>Streptophyta</taxon>
        <taxon>Embryophyta</taxon>
        <taxon>Tracheophyta</taxon>
        <taxon>Spermatophyta</taxon>
        <taxon>Magnoliopsida</taxon>
        <taxon>Liliopsida</taxon>
        <taxon>Poales</taxon>
        <taxon>Poaceae</taxon>
        <taxon>BOP clade</taxon>
        <taxon>Oryzoideae</taxon>
        <taxon>Oryzeae</taxon>
        <taxon>Zizaniinae</taxon>
        <taxon>Zizania</taxon>
    </lineage>
</organism>
<gene>
    <name evidence="1" type="ORF">GUJ93_ZPchr0004g39083</name>
</gene>
<proteinExistence type="predicted"/>
<name>A0A8J5S0V5_ZIZPA</name>
<protein>
    <submittedName>
        <fullName evidence="1">Uncharacterized protein</fullName>
    </submittedName>
</protein>
<keyword evidence="2" id="KW-1185">Reference proteome</keyword>
<dbReference type="Proteomes" id="UP000729402">
    <property type="component" value="Unassembled WGS sequence"/>
</dbReference>
<sequence length="221" mass="24574">MDVAAGIGGVAKRCRRYCCGRLLPSQGRRRCRSLSLHHCSRRIALRKWRLGLKNSKGSKSFGLRECGSEELLKRVLTMHSSRGRLKNHVEEHGPYGSRWYLRRVFGGGYLRRGFGGWTSEGCSEGLRRRRTRFVASEPGSSGRLDARGAGSSVTVAAKGFGSVLGSRRARPKGFDRLRLKTVTVSKAIFGEAKATRLKASRRSYRTLACEGRLQKVKDCKG</sequence>
<comment type="caution">
    <text evidence="1">The sequence shown here is derived from an EMBL/GenBank/DDBJ whole genome shotgun (WGS) entry which is preliminary data.</text>
</comment>
<dbReference type="AlphaFoldDB" id="A0A8J5S0V5"/>
<reference evidence="1" key="1">
    <citation type="journal article" date="2021" name="bioRxiv">
        <title>Whole Genome Assembly and Annotation of Northern Wild Rice, Zizania palustris L., Supports a Whole Genome Duplication in the Zizania Genus.</title>
        <authorList>
            <person name="Haas M."/>
            <person name="Kono T."/>
            <person name="Macchietto M."/>
            <person name="Millas R."/>
            <person name="McGilp L."/>
            <person name="Shao M."/>
            <person name="Duquette J."/>
            <person name="Hirsch C.N."/>
            <person name="Kimball J."/>
        </authorList>
    </citation>
    <scope>NUCLEOTIDE SEQUENCE</scope>
    <source>
        <tissue evidence="1">Fresh leaf tissue</tissue>
    </source>
</reference>
<accession>A0A8J5S0V5</accession>
<evidence type="ECO:0000313" key="2">
    <source>
        <dbReference type="Proteomes" id="UP000729402"/>
    </source>
</evidence>
<evidence type="ECO:0000313" key="1">
    <source>
        <dbReference type="EMBL" id="KAG8064916.1"/>
    </source>
</evidence>
<dbReference type="EMBL" id="JAAALK010000285">
    <property type="protein sequence ID" value="KAG8064916.1"/>
    <property type="molecule type" value="Genomic_DNA"/>
</dbReference>